<dbReference type="SUPFAM" id="SSF46785">
    <property type="entry name" value="Winged helix' DNA-binding domain"/>
    <property type="match status" value="1"/>
</dbReference>
<evidence type="ECO:0000256" key="4">
    <source>
        <dbReference type="SAM" id="MobiDB-lite"/>
    </source>
</evidence>
<dbReference type="Pfam" id="PF09339">
    <property type="entry name" value="HTH_IclR"/>
    <property type="match status" value="1"/>
</dbReference>
<dbReference type="PROSITE" id="PS51077">
    <property type="entry name" value="HTH_ICLR"/>
    <property type="match status" value="1"/>
</dbReference>
<dbReference type="SUPFAM" id="SSF55781">
    <property type="entry name" value="GAF domain-like"/>
    <property type="match status" value="1"/>
</dbReference>
<dbReference type="PANTHER" id="PTHR30136">
    <property type="entry name" value="HELIX-TURN-HELIX TRANSCRIPTIONAL REGULATOR, ICLR FAMILY"/>
    <property type="match status" value="1"/>
</dbReference>
<dbReference type="InterPro" id="IPR005471">
    <property type="entry name" value="Tscrpt_reg_IclR_N"/>
</dbReference>
<comment type="caution">
    <text evidence="7">The sequence shown here is derived from an EMBL/GenBank/DDBJ whole genome shotgun (WGS) entry which is preliminary data.</text>
</comment>
<dbReference type="GO" id="GO:0045892">
    <property type="term" value="P:negative regulation of DNA-templated transcription"/>
    <property type="evidence" value="ECO:0007669"/>
    <property type="project" value="TreeGrafter"/>
</dbReference>
<evidence type="ECO:0000259" key="6">
    <source>
        <dbReference type="PROSITE" id="PS51078"/>
    </source>
</evidence>
<evidence type="ECO:0000256" key="1">
    <source>
        <dbReference type="ARBA" id="ARBA00023015"/>
    </source>
</evidence>
<dbReference type="SMART" id="SM00346">
    <property type="entry name" value="HTH_ICLR"/>
    <property type="match status" value="1"/>
</dbReference>
<dbReference type="OrthoDB" id="9790046at2"/>
<feature type="domain" description="HTH iclR-type" evidence="5">
    <location>
        <begin position="18"/>
        <end position="79"/>
    </location>
</feature>
<organism evidence="7 8">
    <name type="scientific">Aquabacterium soli</name>
    <dbReference type="NCBI Taxonomy" id="2493092"/>
    <lineage>
        <taxon>Bacteria</taxon>
        <taxon>Pseudomonadati</taxon>
        <taxon>Pseudomonadota</taxon>
        <taxon>Betaproteobacteria</taxon>
        <taxon>Burkholderiales</taxon>
        <taxon>Aquabacterium</taxon>
    </lineage>
</organism>
<keyword evidence="8" id="KW-1185">Reference proteome</keyword>
<feature type="domain" description="IclR-ED" evidence="6">
    <location>
        <begin position="80"/>
        <end position="267"/>
    </location>
</feature>
<proteinExistence type="predicted"/>
<evidence type="ECO:0000259" key="5">
    <source>
        <dbReference type="PROSITE" id="PS51077"/>
    </source>
</evidence>
<dbReference type="AlphaFoldDB" id="A0A3R8TTY8"/>
<reference evidence="7 8" key="1">
    <citation type="submission" date="2018-12" db="EMBL/GenBank/DDBJ databases">
        <title>The whole draft genome of Aquabacterium sp. SJQ9.</title>
        <authorList>
            <person name="Sun L."/>
            <person name="Gao X."/>
            <person name="Chen W."/>
            <person name="Huang K."/>
        </authorList>
    </citation>
    <scope>NUCLEOTIDE SEQUENCE [LARGE SCALE GENOMIC DNA]</scope>
    <source>
        <strain evidence="7 8">SJQ9</strain>
    </source>
</reference>
<keyword evidence="2" id="KW-0238">DNA-binding</keyword>
<keyword evidence="3" id="KW-0804">Transcription</keyword>
<dbReference type="InterPro" id="IPR050707">
    <property type="entry name" value="HTH_MetabolicPath_Reg"/>
</dbReference>
<dbReference type="PANTHER" id="PTHR30136:SF24">
    <property type="entry name" value="HTH-TYPE TRANSCRIPTIONAL REPRESSOR ALLR"/>
    <property type="match status" value="1"/>
</dbReference>
<dbReference type="Gene3D" id="1.10.10.10">
    <property type="entry name" value="Winged helix-like DNA-binding domain superfamily/Winged helix DNA-binding domain"/>
    <property type="match status" value="1"/>
</dbReference>
<dbReference type="Pfam" id="PF01614">
    <property type="entry name" value="IclR_C"/>
    <property type="match status" value="1"/>
</dbReference>
<dbReference type="GO" id="GO:0003677">
    <property type="term" value="F:DNA binding"/>
    <property type="evidence" value="ECO:0007669"/>
    <property type="project" value="UniProtKB-KW"/>
</dbReference>
<dbReference type="Gene3D" id="3.30.450.40">
    <property type="match status" value="1"/>
</dbReference>
<dbReference type="InterPro" id="IPR014757">
    <property type="entry name" value="Tscrpt_reg_IclR_C"/>
</dbReference>
<gene>
    <name evidence="7" type="ORF">EIP75_09920</name>
</gene>
<name>A0A3R8TTY8_9BURK</name>
<dbReference type="EMBL" id="RSED01000006">
    <property type="protein sequence ID" value="RRS04721.1"/>
    <property type="molecule type" value="Genomic_DNA"/>
</dbReference>
<sequence>MPKTQTTAAAPDEPKSTSPAVGRAVRILDLVARSARPLTSAELARDTGLPKSSLHGLCETLIQLRLLQRTGNGALAMGPHVMTWANAFLAHTNILQEFYVAWQESQLFTMETITLSVLDGRDVVYIACQNGTRPLDVTFRNGMRMPAPYTATGKAMLSTLPDHEVCTLLEAAPWPQPLTRRSVPSLDALLPELAQCRQHGYSIDDAQVRDGMHCFGAAVFDASSQQRAVAGLAVSFLEVDLVNPGKIAEVGRHIRALADQLSARLGAPVHPDRRTAG</sequence>
<feature type="region of interest" description="Disordered" evidence="4">
    <location>
        <begin position="1"/>
        <end position="20"/>
    </location>
</feature>
<accession>A0A3R8TTY8</accession>
<dbReference type="InterPro" id="IPR029016">
    <property type="entry name" value="GAF-like_dom_sf"/>
</dbReference>
<dbReference type="RefSeq" id="WP_125243095.1">
    <property type="nucleotide sequence ID" value="NZ_RSED01000006.1"/>
</dbReference>
<dbReference type="GO" id="GO:0003700">
    <property type="term" value="F:DNA-binding transcription factor activity"/>
    <property type="evidence" value="ECO:0007669"/>
    <property type="project" value="TreeGrafter"/>
</dbReference>
<evidence type="ECO:0000256" key="2">
    <source>
        <dbReference type="ARBA" id="ARBA00023125"/>
    </source>
</evidence>
<dbReference type="Proteomes" id="UP000269265">
    <property type="component" value="Unassembled WGS sequence"/>
</dbReference>
<keyword evidence="1" id="KW-0805">Transcription regulation</keyword>
<dbReference type="InterPro" id="IPR036388">
    <property type="entry name" value="WH-like_DNA-bd_sf"/>
</dbReference>
<dbReference type="PROSITE" id="PS51078">
    <property type="entry name" value="ICLR_ED"/>
    <property type="match status" value="1"/>
</dbReference>
<dbReference type="InterPro" id="IPR036390">
    <property type="entry name" value="WH_DNA-bd_sf"/>
</dbReference>
<evidence type="ECO:0000313" key="7">
    <source>
        <dbReference type="EMBL" id="RRS04721.1"/>
    </source>
</evidence>
<protein>
    <submittedName>
        <fullName evidence="7">IclR family transcriptional regulator</fullName>
    </submittedName>
</protein>
<evidence type="ECO:0000313" key="8">
    <source>
        <dbReference type="Proteomes" id="UP000269265"/>
    </source>
</evidence>
<evidence type="ECO:0000256" key="3">
    <source>
        <dbReference type="ARBA" id="ARBA00023163"/>
    </source>
</evidence>